<sequence length="478" mass="52307">MANQSCQWLQAAQARLQPVARGPRTVRASAPAPRAVPVEERPQPRKTLRTSYGAPSYTVSNVPAGQVSLLACGAGGVEELARQLDDRSVAWALLRFQVGGGTFVRTKMVLIQFNGTRTPALQRGLLNARSTEVLRELGEVNASLQVTCSKELTIDHLCERLLPVFSTDHMEYYSLQALKSEYESMVELSQKRAHEPLRAPSIDTPERRPARRSGATARPVRRSACEAARPAEPQREEREISLDQALQEVAQEGFYDWLLLEPGRFCLFAAGSGGFEELQANLSHDRVLFGLLRLSFGVPPGDGRARGLTKHVLIHWVGPGVGAVRRGLWGAKYGEVSALMSSYCSVAFRQEANHANELKLDEIILKLQRLTVVDSVCGDGVAARISLEEYNAARAEDLRRREATRPKPKQAPAPAAPSGPTAPCAEPVEAVQVRPLPDLKTAVCMVRDPKGHLNWALCGLPMRLPPTPCRAQLVTSAM</sequence>
<feature type="compositionally biased region" description="Low complexity" evidence="1">
    <location>
        <begin position="23"/>
        <end position="36"/>
    </location>
</feature>
<dbReference type="Proteomes" id="UP001642484">
    <property type="component" value="Unassembled WGS sequence"/>
</dbReference>
<comment type="caution">
    <text evidence="3">The sequence shown here is derived from an EMBL/GenBank/DDBJ whole genome shotgun (WGS) entry which is preliminary data.</text>
</comment>
<feature type="region of interest" description="Disordered" evidence="1">
    <location>
        <begin position="193"/>
        <end position="239"/>
    </location>
</feature>
<protein>
    <recommendedName>
        <fullName evidence="2">ADF-H domain-containing protein</fullName>
    </recommendedName>
</protein>
<evidence type="ECO:0000313" key="4">
    <source>
        <dbReference type="Proteomes" id="UP001642484"/>
    </source>
</evidence>
<evidence type="ECO:0000313" key="3">
    <source>
        <dbReference type="EMBL" id="CAK9085290.1"/>
    </source>
</evidence>
<gene>
    <name evidence="3" type="ORF">CCMP2556_LOCUS41418</name>
</gene>
<evidence type="ECO:0000259" key="2">
    <source>
        <dbReference type="PROSITE" id="PS51263"/>
    </source>
</evidence>
<feature type="domain" description="ADF-H" evidence="2">
    <location>
        <begin position="213"/>
        <end position="368"/>
    </location>
</feature>
<dbReference type="Gene3D" id="3.40.20.10">
    <property type="entry name" value="Severin"/>
    <property type="match status" value="2"/>
</dbReference>
<dbReference type="Pfam" id="PF00241">
    <property type="entry name" value="Cofilin_ADF"/>
    <property type="match status" value="2"/>
</dbReference>
<dbReference type="InterPro" id="IPR002108">
    <property type="entry name" value="ADF-H"/>
</dbReference>
<dbReference type="SUPFAM" id="SSF55753">
    <property type="entry name" value="Actin depolymerizing proteins"/>
    <property type="match status" value="2"/>
</dbReference>
<feature type="region of interest" description="Disordered" evidence="1">
    <location>
        <begin position="397"/>
        <end position="424"/>
    </location>
</feature>
<dbReference type="PROSITE" id="PS51263">
    <property type="entry name" value="ADF_H"/>
    <property type="match status" value="2"/>
</dbReference>
<feature type="domain" description="ADF-H" evidence="2">
    <location>
        <begin position="33"/>
        <end position="162"/>
    </location>
</feature>
<keyword evidence="4" id="KW-1185">Reference proteome</keyword>
<name>A0ABP0QAK8_9DINO</name>
<feature type="region of interest" description="Disordered" evidence="1">
    <location>
        <begin position="20"/>
        <end position="52"/>
    </location>
</feature>
<organism evidence="3 4">
    <name type="scientific">Durusdinium trenchii</name>
    <dbReference type="NCBI Taxonomy" id="1381693"/>
    <lineage>
        <taxon>Eukaryota</taxon>
        <taxon>Sar</taxon>
        <taxon>Alveolata</taxon>
        <taxon>Dinophyceae</taxon>
        <taxon>Suessiales</taxon>
        <taxon>Symbiodiniaceae</taxon>
        <taxon>Durusdinium</taxon>
    </lineage>
</organism>
<reference evidence="3 4" key="1">
    <citation type="submission" date="2024-02" db="EMBL/GenBank/DDBJ databases">
        <authorList>
            <person name="Chen Y."/>
            <person name="Shah S."/>
            <person name="Dougan E. K."/>
            <person name="Thang M."/>
            <person name="Chan C."/>
        </authorList>
    </citation>
    <scope>NUCLEOTIDE SEQUENCE [LARGE SCALE GENOMIC DNA]</scope>
</reference>
<dbReference type="InterPro" id="IPR029006">
    <property type="entry name" value="ADF-H/Gelsolin-like_dom_sf"/>
</dbReference>
<evidence type="ECO:0000256" key="1">
    <source>
        <dbReference type="SAM" id="MobiDB-lite"/>
    </source>
</evidence>
<accession>A0ABP0QAK8</accession>
<proteinExistence type="predicted"/>
<dbReference type="EMBL" id="CAXAMN010024284">
    <property type="protein sequence ID" value="CAK9085290.1"/>
    <property type="molecule type" value="Genomic_DNA"/>
</dbReference>